<dbReference type="EMBL" id="GHJT01000653">
    <property type="protein sequence ID" value="MOY34624.1"/>
    <property type="molecule type" value="Transcribed_RNA"/>
</dbReference>
<protein>
    <submittedName>
        <fullName evidence="1">Putative secreted protein</fullName>
    </submittedName>
</protein>
<name>A0A4D5RCP4_IXOSC</name>
<organism evidence="1">
    <name type="scientific">Ixodes scapularis</name>
    <name type="common">Black-legged tick</name>
    <name type="synonym">Deer tick</name>
    <dbReference type="NCBI Taxonomy" id="6945"/>
    <lineage>
        <taxon>Eukaryota</taxon>
        <taxon>Metazoa</taxon>
        <taxon>Ecdysozoa</taxon>
        <taxon>Arthropoda</taxon>
        <taxon>Chelicerata</taxon>
        <taxon>Arachnida</taxon>
        <taxon>Acari</taxon>
        <taxon>Parasitiformes</taxon>
        <taxon>Ixodida</taxon>
        <taxon>Ixodoidea</taxon>
        <taxon>Ixodidae</taxon>
        <taxon>Ixodinae</taxon>
        <taxon>Ixodes</taxon>
    </lineage>
</organism>
<proteinExistence type="predicted"/>
<dbReference type="AlphaFoldDB" id="A0A4D5RCP4"/>
<reference evidence="1" key="1">
    <citation type="submission" date="2019-04" db="EMBL/GenBank/DDBJ databases">
        <title>An insight into the mialome of Ixodes scapularis.</title>
        <authorList>
            <person name="Ribeiro J.M."/>
            <person name="Mather T.N."/>
            <person name="Karim S."/>
        </authorList>
    </citation>
    <scope>NUCLEOTIDE SEQUENCE</scope>
</reference>
<accession>A0A4D5RCP4</accession>
<sequence length="110" mass="12245">MAQPWRAAVSGLGALHGPQSRATHSSVQEVLTERCPVDHSSRPHTIPLVQRCKWLWLPVAGIQATAATRQPDLALKLFNLEKHRTALSNDHAAPLRTWREMRQRTVSGAI</sequence>
<evidence type="ECO:0000313" key="1">
    <source>
        <dbReference type="EMBL" id="MOY34624.1"/>
    </source>
</evidence>